<keyword evidence="2" id="KW-0472">Membrane</keyword>
<feature type="domain" description="Peptidase S9 prolyl oligopeptidase catalytic" evidence="3">
    <location>
        <begin position="678"/>
        <end position="831"/>
    </location>
</feature>
<dbReference type="SUPFAM" id="SSF53474">
    <property type="entry name" value="alpha/beta-Hydrolases"/>
    <property type="match status" value="1"/>
</dbReference>
<dbReference type="Gene3D" id="3.40.50.1820">
    <property type="entry name" value="alpha/beta hydrolase"/>
    <property type="match status" value="1"/>
</dbReference>
<evidence type="ECO:0000256" key="1">
    <source>
        <dbReference type="ARBA" id="ARBA00022801"/>
    </source>
</evidence>
<keyword evidence="1" id="KW-0378">Hydrolase</keyword>
<keyword evidence="5" id="KW-1185">Reference proteome</keyword>
<dbReference type="InterPro" id="IPR029058">
    <property type="entry name" value="AB_hydrolase_fold"/>
</dbReference>
<evidence type="ECO:0000256" key="2">
    <source>
        <dbReference type="SAM" id="Phobius"/>
    </source>
</evidence>
<name>A0ABW7CA33_9CYAN</name>
<dbReference type="InterPro" id="IPR011042">
    <property type="entry name" value="6-blade_b-propeller_TolB-like"/>
</dbReference>
<keyword evidence="2" id="KW-0812">Transmembrane</keyword>
<evidence type="ECO:0000313" key="4">
    <source>
        <dbReference type="EMBL" id="MFG3818024.1"/>
    </source>
</evidence>
<dbReference type="SUPFAM" id="SSF82171">
    <property type="entry name" value="DPP6 N-terminal domain-like"/>
    <property type="match status" value="1"/>
</dbReference>
<dbReference type="Pfam" id="PF00326">
    <property type="entry name" value="Peptidase_S9"/>
    <property type="match status" value="1"/>
</dbReference>
<feature type="transmembrane region" description="Helical" evidence="2">
    <location>
        <begin position="12"/>
        <end position="30"/>
    </location>
</feature>
<protein>
    <submittedName>
        <fullName evidence="4">Prolyl oligopeptidase family serine peptidase</fullName>
    </submittedName>
</protein>
<comment type="caution">
    <text evidence="4">The sequence shown here is derived from an EMBL/GenBank/DDBJ whole genome shotgun (WGS) entry which is preliminary data.</text>
</comment>
<dbReference type="RefSeq" id="WP_393012856.1">
    <property type="nucleotide sequence ID" value="NZ_JAZAQF010000059.1"/>
</dbReference>
<keyword evidence="2" id="KW-1133">Transmembrane helix</keyword>
<proteinExistence type="predicted"/>
<dbReference type="PANTHER" id="PTHR42776:SF28">
    <property type="entry name" value="GLUTAMYL ENDOPEPTIDASE, CHLOROPLASTIC-RELATED"/>
    <property type="match status" value="1"/>
</dbReference>
<dbReference type="PANTHER" id="PTHR42776">
    <property type="entry name" value="SERINE PEPTIDASE S9 FAMILY MEMBER"/>
    <property type="match status" value="1"/>
</dbReference>
<accession>A0ABW7CA33</accession>
<evidence type="ECO:0000259" key="3">
    <source>
        <dbReference type="Pfam" id="PF00326"/>
    </source>
</evidence>
<gene>
    <name evidence="4" type="ORF">VPK24_10290</name>
</gene>
<organism evidence="4 5">
    <name type="scientific">Limnothrix redekei LRLZ20PSL1</name>
    <dbReference type="NCBI Taxonomy" id="3112953"/>
    <lineage>
        <taxon>Bacteria</taxon>
        <taxon>Bacillati</taxon>
        <taxon>Cyanobacteriota</taxon>
        <taxon>Cyanophyceae</taxon>
        <taxon>Pseudanabaenales</taxon>
        <taxon>Pseudanabaenaceae</taxon>
        <taxon>Limnothrix</taxon>
    </lineage>
</organism>
<dbReference type="EMBL" id="JAZAQF010000059">
    <property type="protein sequence ID" value="MFG3818024.1"/>
    <property type="molecule type" value="Genomic_DNA"/>
</dbReference>
<reference evidence="5" key="1">
    <citation type="journal article" date="2024" name="Algal Res.">
        <title>Biochemical, toxicological and genomic investigation of a high-biomass producing Limnothrix strain isolated from Italian shallow drinking water reservoir.</title>
        <authorList>
            <person name="Simonazzi M."/>
            <person name="Shishido T.K."/>
            <person name="Delbaje E."/>
            <person name="Wahlsten M."/>
            <person name="Fewer D.P."/>
            <person name="Sivonen K."/>
            <person name="Pezzolesi L."/>
            <person name="Pistocchi R."/>
        </authorList>
    </citation>
    <scope>NUCLEOTIDE SEQUENCE [LARGE SCALE GENOMIC DNA]</scope>
    <source>
        <strain evidence="5">LRLZ20PSL1</strain>
    </source>
</reference>
<evidence type="ECO:0000313" key="5">
    <source>
        <dbReference type="Proteomes" id="UP001604335"/>
    </source>
</evidence>
<dbReference type="Gene3D" id="2.120.10.30">
    <property type="entry name" value="TolB, C-terminal domain"/>
    <property type="match status" value="1"/>
</dbReference>
<dbReference type="InterPro" id="IPR001375">
    <property type="entry name" value="Peptidase_S9_cat"/>
</dbReference>
<dbReference type="Proteomes" id="UP001604335">
    <property type="component" value="Unassembled WGS sequence"/>
</dbReference>
<sequence>MVDGDRSSRYRSRWWSVLGCLATVMGWGWVESSVLAQPSVKLPSVTGAARWQPAPPPIDQMLKAPATPIVMVSPNRRYTIELLPVGMAALVDLAAPALPLAGLRINPQTNGPSLDAYYRGITITELSTRQRQAVSLPANSRLSNLRWSRDGRSLALTRTTDRGLELWIIDLETASSRMLTGPILNGAYGPPCDWLPGTEGLVCKVIPTDRGAPPPMPVPPEGPIIEDHDGQRSPNRTYTNLLNSPHDEALLKHYLSATIERIDLQGRRSLLLPPDLYDHVTPSPNGQHLLVETVETPFSYKVPIDRFPRRIALHHLNQGRNQGRSQILTRLPLADNLPLGFDAVRPGKRLFGWRTDRPATLYWVEALDGGNSGQAATDRDALYVQEATALDQPPQRLWQSSFRFRYAWWGNGNLALIEEFWFDERRVRLWQVAPDRPGAAPVLRGDRNYQDRYRDPGDPLMAQGPYGLEVLRLATDQQSLYLVGQGASPQGIYPFLDRWNLVTNQMERLWQATDPYYEYPIDLLSQGQLLTQRQSQREAPNYFLRNLASFESPAQPLTQFADPIPALADIQQEIVYYQRADGVPLSATLYLPPGYQRDRDGPLPMVFWVYPEEYADRNTAGQVTTSANFFSRPEADSPLFLLALGYGVLLDPSLPIVGENGAEPNDTYIEQLIAGAEAAVNYVVDRGIADPKRLLVGGHSYGAFTVANLLAHTNLFKAGIARSGAYNRTLTPFGFQGEQRTYWQAQETYTRLSPFTFADRINEPLLLIHGQRDSNPGTYPIQSERMYDAMRGLGGTARLVLLPYEDHAYESQEAIGHVLWEMARWCDLYIGTSTVQRLRMDFQQAHAHP</sequence>